<dbReference type="EMBL" id="PTJC01000006">
    <property type="protein sequence ID" value="PPK86472.1"/>
    <property type="molecule type" value="Genomic_DNA"/>
</dbReference>
<dbReference type="InterPro" id="IPR029058">
    <property type="entry name" value="AB_hydrolase_fold"/>
</dbReference>
<sequence length="524" mass="58217">MNRYRHLFLLALLSCLTSGAGAQELQFGFSVTTQVENGTLEGEYSTRTGVQRYLGIPFAAPPTGELRWQPPQPATNWDGVRMAKEFGPRPVQRYVYDDMRFRSPSVSEDCLYLNVWTPAKAGETGLPVLVYFYGGGFQAGSGDERRYDGETLAREGVVVVTPNYRLNIFGFLAHPELSAESDYGGSGNYGLMDQAAAIQWVKDNIEAFGGDPDKITIAGESAGSMSVSAQTVSPLARDLLAGAVGESGSVVNPQRPVVALEQGEQWGERFLEANDFASLADLRAASTRRIYEAYNSGQLGGPPVVIDGHFFTEDPTATMMNGDQAQVPLLVGWTSTERPWGRFPETEEAFRSLVAEQFPNRAEELLEFYPADQPTRSAIELASDTWIVLGTWNWADLHRRNSDQPVYRYRFDQIRPPLKGQEHPMEMPGAAHATDIEYFLNTLDVSDGYDWQEADRKTAETMLTYLANFVKTGNPNGEGLPEWPALSEGETPEVMILDADSEAEPFQAEPRYRYLTKLYTESRK</sequence>
<dbReference type="InterPro" id="IPR019826">
    <property type="entry name" value="Carboxylesterase_B_AS"/>
</dbReference>
<evidence type="ECO:0000313" key="5">
    <source>
        <dbReference type="EMBL" id="PPK86472.1"/>
    </source>
</evidence>
<name>A0A2S6I5N6_9BACT</name>
<dbReference type="EC" id="3.1.1.-" evidence="3"/>
<dbReference type="InterPro" id="IPR019819">
    <property type="entry name" value="Carboxylesterase_B_CS"/>
</dbReference>
<dbReference type="InterPro" id="IPR002018">
    <property type="entry name" value="CarbesteraseB"/>
</dbReference>
<dbReference type="GO" id="GO:0016787">
    <property type="term" value="F:hydrolase activity"/>
    <property type="evidence" value="ECO:0007669"/>
    <property type="project" value="UniProtKB-KW"/>
</dbReference>
<feature type="chain" id="PRO_5015371035" description="Carboxylic ester hydrolase" evidence="3">
    <location>
        <begin position="23"/>
        <end position="524"/>
    </location>
</feature>
<comment type="similarity">
    <text evidence="1 3">Belongs to the type-B carboxylesterase/lipase family.</text>
</comment>
<dbReference type="OrthoDB" id="9775851at2"/>
<feature type="domain" description="Carboxylesterase type B" evidence="4">
    <location>
        <begin position="33"/>
        <end position="502"/>
    </location>
</feature>
<protein>
    <recommendedName>
        <fullName evidence="3">Carboxylic ester hydrolase</fullName>
        <ecNumber evidence="3">3.1.1.-</ecNumber>
    </recommendedName>
</protein>
<reference evidence="5 6" key="1">
    <citation type="submission" date="2018-02" db="EMBL/GenBank/DDBJ databases">
        <title>Genomic Encyclopedia of Archaeal and Bacterial Type Strains, Phase II (KMG-II): from individual species to whole genera.</title>
        <authorList>
            <person name="Goeker M."/>
        </authorList>
    </citation>
    <scope>NUCLEOTIDE SEQUENCE [LARGE SCALE GENOMIC DNA]</scope>
    <source>
        <strain evidence="5 6">DSM 29526</strain>
    </source>
</reference>
<keyword evidence="3" id="KW-0732">Signal</keyword>
<evidence type="ECO:0000256" key="2">
    <source>
        <dbReference type="ARBA" id="ARBA00022801"/>
    </source>
</evidence>
<evidence type="ECO:0000259" key="4">
    <source>
        <dbReference type="Pfam" id="PF00135"/>
    </source>
</evidence>
<accession>A0A2S6I5N6</accession>
<dbReference type="Proteomes" id="UP000237662">
    <property type="component" value="Unassembled WGS sequence"/>
</dbReference>
<dbReference type="PROSITE" id="PS00941">
    <property type="entry name" value="CARBOXYLESTERASE_B_2"/>
    <property type="match status" value="1"/>
</dbReference>
<evidence type="ECO:0000256" key="1">
    <source>
        <dbReference type="ARBA" id="ARBA00005964"/>
    </source>
</evidence>
<dbReference type="InterPro" id="IPR050309">
    <property type="entry name" value="Type-B_Carboxylest/Lipase"/>
</dbReference>
<evidence type="ECO:0000313" key="6">
    <source>
        <dbReference type="Proteomes" id="UP000237662"/>
    </source>
</evidence>
<dbReference type="AlphaFoldDB" id="A0A2S6I5N6"/>
<dbReference type="RefSeq" id="WP_104420903.1">
    <property type="nucleotide sequence ID" value="NZ_PTJC01000006.1"/>
</dbReference>
<dbReference type="SUPFAM" id="SSF53474">
    <property type="entry name" value="alpha/beta-Hydrolases"/>
    <property type="match status" value="1"/>
</dbReference>
<dbReference type="PROSITE" id="PS00122">
    <property type="entry name" value="CARBOXYLESTERASE_B_1"/>
    <property type="match status" value="1"/>
</dbReference>
<proteinExistence type="inferred from homology"/>
<keyword evidence="2 3" id="KW-0378">Hydrolase</keyword>
<evidence type="ECO:0000256" key="3">
    <source>
        <dbReference type="RuleBase" id="RU361235"/>
    </source>
</evidence>
<organism evidence="5 6">
    <name type="scientific">Neolewinella xylanilytica</name>
    <dbReference type="NCBI Taxonomy" id="1514080"/>
    <lineage>
        <taxon>Bacteria</taxon>
        <taxon>Pseudomonadati</taxon>
        <taxon>Bacteroidota</taxon>
        <taxon>Saprospiria</taxon>
        <taxon>Saprospirales</taxon>
        <taxon>Lewinellaceae</taxon>
        <taxon>Neolewinella</taxon>
    </lineage>
</organism>
<comment type="caution">
    <text evidence="5">The sequence shown here is derived from an EMBL/GenBank/DDBJ whole genome shotgun (WGS) entry which is preliminary data.</text>
</comment>
<dbReference type="Gene3D" id="3.40.50.1820">
    <property type="entry name" value="alpha/beta hydrolase"/>
    <property type="match status" value="1"/>
</dbReference>
<dbReference type="Pfam" id="PF00135">
    <property type="entry name" value="COesterase"/>
    <property type="match status" value="1"/>
</dbReference>
<gene>
    <name evidence="5" type="ORF">CLV84_3400</name>
</gene>
<dbReference type="PANTHER" id="PTHR11559">
    <property type="entry name" value="CARBOXYLESTERASE"/>
    <property type="match status" value="1"/>
</dbReference>
<feature type="signal peptide" evidence="3">
    <location>
        <begin position="1"/>
        <end position="22"/>
    </location>
</feature>
<keyword evidence="6" id="KW-1185">Reference proteome</keyword>